<dbReference type="EMBL" id="JBDODL010000021">
    <property type="protein sequence ID" value="MES1918158.1"/>
    <property type="molecule type" value="Genomic_DNA"/>
</dbReference>
<feature type="transmembrane region" description="Helical" evidence="1">
    <location>
        <begin position="34"/>
        <end position="52"/>
    </location>
</feature>
<feature type="transmembrane region" description="Helical" evidence="1">
    <location>
        <begin position="64"/>
        <end position="84"/>
    </location>
</feature>
<sequence>MFLRRFSKSDNRFNRESEESQNFSKTNTNSFSDFNGFCVFPSLELFLFFGFFDKVEIAFLTNDFAVLVAVVWIAAVMCPSAQCFVNNKMALFMNSKSSFSFEFLPILAFLTKSSKFATTLARELFSRRCAFFSISIKMVTFSKLSTLSLIVFRKTTKASIVLFLFRKFSAVSKSLFSI</sequence>
<keyword evidence="1" id="KW-0472">Membrane</keyword>
<proteinExistence type="predicted"/>
<accession>A0ABV2AFK5</accession>
<organism evidence="2 3">
    <name type="scientific">Bonamia ostreae</name>
    <dbReference type="NCBI Taxonomy" id="126728"/>
    <lineage>
        <taxon>Eukaryota</taxon>
        <taxon>Sar</taxon>
        <taxon>Rhizaria</taxon>
        <taxon>Endomyxa</taxon>
        <taxon>Ascetosporea</taxon>
        <taxon>Haplosporida</taxon>
        <taxon>Bonamia</taxon>
    </lineage>
</organism>
<evidence type="ECO:0000256" key="1">
    <source>
        <dbReference type="SAM" id="Phobius"/>
    </source>
</evidence>
<keyword evidence="1" id="KW-0812">Transmembrane</keyword>
<evidence type="ECO:0000313" key="3">
    <source>
        <dbReference type="Proteomes" id="UP001439008"/>
    </source>
</evidence>
<gene>
    <name evidence="2" type="ORF">MHBO_000168</name>
</gene>
<keyword evidence="1" id="KW-1133">Transmembrane helix</keyword>
<dbReference type="Proteomes" id="UP001439008">
    <property type="component" value="Unassembled WGS sequence"/>
</dbReference>
<protein>
    <submittedName>
        <fullName evidence="2">Uncharacterized protein</fullName>
    </submittedName>
</protein>
<reference evidence="2 3" key="1">
    <citation type="journal article" date="2024" name="BMC Biol.">
        <title>Comparative genomics of Ascetosporea gives new insight into the evolutionary basis for animal parasitism in Rhizaria.</title>
        <authorList>
            <person name="Hiltunen Thoren M."/>
            <person name="Onut-Brannstrom I."/>
            <person name="Alfjorden A."/>
            <person name="Peckova H."/>
            <person name="Swords F."/>
            <person name="Hooper C."/>
            <person name="Holzer A.S."/>
            <person name="Bass D."/>
            <person name="Burki F."/>
        </authorList>
    </citation>
    <scope>NUCLEOTIDE SEQUENCE [LARGE SCALE GENOMIC DNA]</scope>
    <source>
        <strain evidence="2">20-A016</strain>
    </source>
</reference>
<name>A0ABV2AFK5_9EUKA</name>
<evidence type="ECO:0000313" key="2">
    <source>
        <dbReference type="EMBL" id="MES1918158.1"/>
    </source>
</evidence>
<comment type="caution">
    <text evidence="2">The sequence shown here is derived from an EMBL/GenBank/DDBJ whole genome shotgun (WGS) entry which is preliminary data.</text>
</comment>
<keyword evidence="3" id="KW-1185">Reference proteome</keyword>